<feature type="non-terminal residue" evidence="6">
    <location>
        <position position="1"/>
    </location>
</feature>
<dbReference type="Proteomes" id="UP000685013">
    <property type="component" value="Chromosome 2"/>
</dbReference>
<evidence type="ECO:0000259" key="5">
    <source>
        <dbReference type="PROSITE" id="PS51294"/>
    </source>
</evidence>
<keyword evidence="3" id="KW-0539">Nucleus</keyword>
<feature type="domain" description="HTH myb-type" evidence="5">
    <location>
        <begin position="526"/>
        <end position="585"/>
    </location>
</feature>
<dbReference type="PROSITE" id="PS51294">
    <property type="entry name" value="HTH_MYB"/>
    <property type="match status" value="1"/>
</dbReference>
<dbReference type="InterPro" id="IPR017930">
    <property type="entry name" value="Myb_dom"/>
</dbReference>
<protein>
    <submittedName>
        <fullName evidence="6">Telomere repeat-binding protein 5</fullName>
    </submittedName>
</protein>
<evidence type="ECO:0000256" key="3">
    <source>
        <dbReference type="ARBA" id="ARBA00023242"/>
    </source>
</evidence>
<dbReference type="InterPro" id="IPR001005">
    <property type="entry name" value="SANT/Myb"/>
</dbReference>
<feature type="domain" description="Myb-like" evidence="4">
    <location>
        <begin position="526"/>
        <end position="581"/>
    </location>
</feature>
<dbReference type="PANTHER" id="PTHR21717:SF70">
    <property type="entry name" value="TELOMERE REPEAT-BINDING PROTEIN 2-RELATED"/>
    <property type="match status" value="1"/>
</dbReference>
<name>A0AAV6P2L6_9ROSI</name>
<evidence type="ECO:0000259" key="4">
    <source>
        <dbReference type="PROSITE" id="PS50090"/>
    </source>
</evidence>
<dbReference type="GO" id="GO:0043565">
    <property type="term" value="F:sequence-specific DNA binding"/>
    <property type="evidence" value="ECO:0007669"/>
    <property type="project" value="UniProtKB-ARBA"/>
</dbReference>
<dbReference type="InterPro" id="IPR031105">
    <property type="entry name" value="TRP_plant"/>
</dbReference>
<accession>A0AAV6P2L6</accession>
<dbReference type="PROSITE" id="PS50090">
    <property type="entry name" value="MYB_LIKE"/>
    <property type="match status" value="1"/>
</dbReference>
<dbReference type="PANTHER" id="PTHR21717">
    <property type="entry name" value="TELOMERIC REPEAT BINDING PROTEIN"/>
    <property type="match status" value="1"/>
</dbReference>
<dbReference type="CDD" id="cd17039">
    <property type="entry name" value="Ubl_ubiquitin_like"/>
    <property type="match status" value="1"/>
</dbReference>
<evidence type="ECO:0000256" key="2">
    <source>
        <dbReference type="ARBA" id="ARBA00023125"/>
    </source>
</evidence>
<sequence length="629" mass="70234">MVLHNSLDYGFNGYQMPSMPRATRSARRKGASRSKVDDKQMYAFNLLASVAGNLLLERNPTTLSDTPTLKGHDQDCSLKEYFSSHDKYPSGFFPDVISYATMNTSTSKGVAETLTKQKAIEMKNLVNDVDFATHPKSCGHNLDGGNKITVNNKSEKVMSGTDMATCRSSDPVVCDWNPHMWIGSENGFKVPSSKDHGPQHPCPTSQEVGVRNDDNSSFGCIYPTTSRNSFRKAPCIRGHRIRKILASKNWNVATKYGAERPKTGGYKRKFNFNRRNSYKNQRSQMNIPFKKRKLFDGCFRDCNGRSIVEKISDSNEIGRESSAHGKSSLVAGHQNSRVKLRIKSFRVPELFIEIPETATVSSLKRTVMEAVSTTIGRGIHVGVLLRGKKVRDDNKTLIQTGISHDNQDECLGFTLEPHSSKAPSSFCHGEPPPTFRCSSTLETINGYPPNPTVDDSGNNSALLFETHAAKLSNSTDTAYEPAPSLVNTAVEERSSDSKALVTLPAMAVETLTVVPVCQKSKQYEVGHRRMRRPFSVAEVEALVHAVETLGPGRWRDVKLRAFDNVKHRTYVDLKDKWKTLVHTAKISPRQRRGEQVPQQLLDRVLTAHAYWSQQQHIKHDTQKTSLLLP</sequence>
<dbReference type="EMBL" id="JAGKQH010000002">
    <property type="protein sequence ID" value="KAG6605451.1"/>
    <property type="molecule type" value="Genomic_DNA"/>
</dbReference>
<dbReference type="GO" id="GO:0005634">
    <property type="term" value="C:nucleus"/>
    <property type="evidence" value="ECO:0007669"/>
    <property type="project" value="UniProtKB-SubCell"/>
</dbReference>
<dbReference type="InterPro" id="IPR057625">
    <property type="entry name" value="TPR1-6-like_ubiquitin"/>
</dbReference>
<dbReference type="AlphaFoldDB" id="A0AAV6P2L6"/>
<evidence type="ECO:0000313" key="7">
    <source>
        <dbReference type="Proteomes" id="UP000685013"/>
    </source>
</evidence>
<organism evidence="6 7">
    <name type="scientific">Cucurbita argyrosperma subsp. sororia</name>
    <dbReference type="NCBI Taxonomy" id="37648"/>
    <lineage>
        <taxon>Eukaryota</taxon>
        <taxon>Viridiplantae</taxon>
        <taxon>Streptophyta</taxon>
        <taxon>Embryophyta</taxon>
        <taxon>Tracheophyta</taxon>
        <taxon>Spermatophyta</taxon>
        <taxon>Magnoliopsida</taxon>
        <taxon>eudicotyledons</taxon>
        <taxon>Gunneridae</taxon>
        <taxon>Pentapetalae</taxon>
        <taxon>rosids</taxon>
        <taxon>fabids</taxon>
        <taxon>Cucurbitales</taxon>
        <taxon>Cucurbitaceae</taxon>
        <taxon>Cucurbiteae</taxon>
        <taxon>Cucurbita</taxon>
    </lineage>
</organism>
<comment type="caution">
    <text evidence="6">The sequence shown here is derived from an EMBL/GenBank/DDBJ whole genome shotgun (WGS) entry which is preliminary data.</text>
</comment>
<keyword evidence="2" id="KW-0238">DNA-binding</keyword>
<dbReference type="CDD" id="cd11660">
    <property type="entry name" value="SANT_TRF"/>
    <property type="match status" value="1"/>
</dbReference>
<evidence type="ECO:0000256" key="1">
    <source>
        <dbReference type="ARBA" id="ARBA00004123"/>
    </source>
</evidence>
<keyword evidence="7" id="KW-1185">Reference proteome</keyword>
<reference evidence="6 7" key="1">
    <citation type="journal article" date="2021" name="Hortic Res">
        <title>The domestication of Cucurbita argyrosperma as revealed by the genome of its wild relative.</title>
        <authorList>
            <person name="Barrera-Redondo J."/>
            <person name="Sanchez-de la Vega G."/>
            <person name="Aguirre-Liguori J.A."/>
            <person name="Castellanos-Morales G."/>
            <person name="Gutierrez-Guerrero Y.T."/>
            <person name="Aguirre-Dugua X."/>
            <person name="Aguirre-Planter E."/>
            <person name="Tenaillon M.I."/>
            <person name="Lira-Saade R."/>
            <person name="Eguiarte L.E."/>
        </authorList>
    </citation>
    <scope>NUCLEOTIDE SEQUENCE [LARGE SCALE GENOMIC DNA]</scope>
    <source>
        <strain evidence="6">JBR-2021</strain>
    </source>
</reference>
<evidence type="ECO:0000313" key="6">
    <source>
        <dbReference type="EMBL" id="KAG6605451.1"/>
    </source>
</evidence>
<dbReference type="SMART" id="SM00717">
    <property type="entry name" value="SANT"/>
    <property type="match status" value="1"/>
</dbReference>
<dbReference type="Pfam" id="PF23603">
    <property type="entry name" value="Ubiquitin_TPR1"/>
    <property type="match status" value="1"/>
</dbReference>
<gene>
    <name evidence="6" type="primary">TRP5</name>
    <name evidence="6" type="ORF">SDJN03_02768</name>
</gene>
<comment type="subcellular location">
    <subcellularLocation>
        <location evidence="1">Nucleus</location>
    </subcellularLocation>
</comment>
<proteinExistence type="predicted"/>